<evidence type="ECO:0000256" key="1">
    <source>
        <dbReference type="SAM" id="Phobius"/>
    </source>
</evidence>
<gene>
    <name evidence="2" type="ORF">SAMN04488522_104650</name>
</gene>
<dbReference type="STRING" id="288992.SAMN04488522_104650"/>
<dbReference type="Proteomes" id="UP000184287">
    <property type="component" value="Unassembled WGS sequence"/>
</dbReference>
<feature type="transmembrane region" description="Helical" evidence="1">
    <location>
        <begin position="172"/>
        <end position="193"/>
    </location>
</feature>
<keyword evidence="1" id="KW-0812">Transmembrane</keyword>
<feature type="transmembrane region" description="Helical" evidence="1">
    <location>
        <begin position="343"/>
        <end position="362"/>
    </location>
</feature>
<organism evidence="2 3">
    <name type="scientific">Pedobacter caeni</name>
    <dbReference type="NCBI Taxonomy" id="288992"/>
    <lineage>
        <taxon>Bacteria</taxon>
        <taxon>Pseudomonadati</taxon>
        <taxon>Bacteroidota</taxon>
        <taxon>Sphingobacteriia</taxon>
        <taxon>Sphingobacteriales</taxon>
        <taxon>Sphingobacteriaceae</taxon>
        <taxon>Pedobacter</taxon>
    </lineage>
</organism>
<dbReference type="EMBL" id="FQUQ01000004">
    <property type="protein sequence ID" value="SHG14959.1"/>
    <property type="molecule type" value="Genomic_DNA"/>
</dbReference>
<proteinExistence type="predicted"/>
<accession>A0A1M5HG58</accession>
<feature type="transmembrane region" description="Helical" evidence="1">
    <location>
        <begin position="400"/>
        <end position="421"/>
    </location>
</feature>
<dbReference type="RefSeq" id="WP_073233363.1">
    <property type="nucleotide sequence ID" value="NZ_FQUQ01000004.1"/>
</dbReference>
<reference evidence="3" key="1">
    <citation type="submission" date="2016-11" db="EMBL/GenBank/DDBJ databases">
        <authorList>
            <person name="Varghese N."/>
            <person name="Submissions S."/>
        </authorList>
    </citation>
    <scope>NUCLEOTIDE SEQUENCE [LARGE SCALE GENOMIC DNA]</scope>
    <source>
        <strain evidence="3">DSM 16990</strain>
    </source>
</reference>
<keyword evidence="1" id="KW-0472">Membrane</keyword>
<protein>
    <submittedName>
        <fullName evidence="2">Uncharacterized protein</fullName>
    </submittedName>
</protein>
<evidence type="ECO:0000313" key="3">
    <source>
        <dbReference type="Proteomes" id="UP000184287"/>
    </source>
</evidence>
<keyword evidence="3" id="KW-1185">Reference proteome</keyword>
<dbReference type="AlphaFoldDB" id="A0A1M5HG58"/>
<feature type="transmembrane region" description="Helical" evidence="1">
    <location>
        <begin position="219"/>
        <end position="239"/>
    </location>
</feature>
<evidence type="ECO:0000313" key="2">
    <source>
        <dbReference type="EMBL" id="SHG14959.1"/>
    </source>
</evidence>
<feature type="transmembrane region" description="Helical" evidence="1">
    <location>
        <begin position="144"/>
        <end position="166"/>
    </location>
</feature>
<sequence length="428" mass="49051">MFKILILLLLIPQAPKTTDYELAKIMTTLSDQQRTILYQYGTIYTYSDTATANRYWNEHHTGLNQLTKEQANILSADLLANTELVYNIKQPSRLQSLMGIFTASRLLMGAAALIAAGALLMLLKRFWYRIYDMAMKYLAPVFRLLFSPRLLRIQLLLLSIIAIFLGPEINDLMFRTIVLQLGLVLLWTQLTALTTSRSFHKLYEDIFSRHYIDFSTKEILLQITMPSTLTLLAMGWLSSVCKDPWYPFEITAIALAIVYSLPPVKSALPIFRKLFLPFPTFCWKKDSVLASYIILTMIIWISLLFVPMVPTAAIVTVTLVLTSLLLAFSAHDFFIGKTGYKNYLWVQLITILWFCACVLTGNKLGIAFVTWSALAGLFLYVLLKYWELPTLFGWDWKHKRALGILGMALLIWLIAKLMNYFPELFISL</sequence>
<feature type="transmembrane region" description="Helical" evidence="1">
    <location>
        <begin position="312"/>
        <end position="331"/>
    </location>
</feature>
<feature type="transmembrane region" description="Helical" evidence="1">
    <location>
        <begin position="368"/>
        <end position="388"/>
    </location>
</feature>
<name>A0A1M5HG58_9SPHI</name>
<feature type="transmembrane region" description="Helical" evidence="1">
    <location>
        <begin position="100"/>
        <end position="123"/>
    </location>
</feature>
<feature type="transmembrane region" description="Helical" evidence="1">
    <location>
        <begin position="289"/>
        <end position="306"/>
    </location>
</feature>
<dbReference type="OrthoDB" id="643854at2"/>
<keyword evidence="1" id="KW-1133">Transmembrane helix</keyword>
<feature type="transmembrane region" description="Helical" evidence="1">
    <location>
        <begin position="245"/>
        <end position="268"/>
    </location>
</feature>